<reference evidence="1 2" key="1">
    <citation type="submission" date="2024-01" db="EMBL/GenBank/DDBJ databases">
        <authorList>
            <person name="Waweru B."/>
        </authorList>
    </citation>
    <scope>NUCLEOTIDE SEQUENCE [LARGE SCALE GENOMIC DNA]</scope>
</reference>
<keyword evidence="2" id="KW-1185">Reference proteome</keyword>
<gene>
    <name evidence="1" type="ORF">DCAF_LOCUS27067</name>
</gene>
<name>A0AAV1SSS3_9ROSI</name>
<accession>A0AAV1SSS3</accession>
<comment type="caution">
    <text evidence="1">The sequence shown here is derived from an EMBL/GenBank/DDBJ whole genome shotgun (WGS) entry which is preliminary data.</text>
</comment>
<organism evidence="1 2">
    <name type="scientific">Dovyalis caffra</name>
    <dbReference type="NCBI Taxonomy" id="77055"/>
    <lineage>
        <taxon>Eukaryota</taxon>
        <taxon>Viridiplantae</taxon>
        <taxon>Streptophyta</taxon>
        <taxon>Embryophyta</taxon>
        <taxon>Tracheophyta</taxon>
        <taxon>Spermatophyta</taxon>
        <taxon>Magnoliopsida</taxon>
        <taxon>eudicotyledons</taxon>
        <taxon>Gunneridae</taxon>
        <taxon>Pentapetalae</taxon>
        <taxon>rosids</taxon>
        <taxon>fabids</taxon>
        <taxon>Malpighiales</taxon>
        <taxon>Salicaceae</taxon>
        <taxon>Flacourtieae</taxon>
        <taxon>Dovyalis</taxon>
    </lineage>
</organism>
<dbReference type="Proteomes" id="UP001314170">
    <property type="component" value="Unassembled WGS sequence"/>
</dbReference>
<proteinExistence type="predicted"/>
<dbReference type="EMBL" id="CAWUPB010001197">
    <property type="protein sequence ID" value="CAK7356786.1"/>
    <property type="molecule type" value="Genomic_DNA"/>
</dbReference>
<protein>
    <submittedName>
        <fullName evidence="1">Uncharacterized protein</fullName>
    </submittedName>
</protein>
<dbReference type="AlphaFoldDB" id="A0AAV1SSS3"/>
<evidence type="ECO:0000313" key="1">
    <source>
        <dbReference type="EMBL" id="CAK7356786.1"/>
    </source>
</evidence>
<evidence type="ECO:0000313" key="2">
    <source>
        <dbReference type="Proteomes" id="UP001314170"/>
    </source>
</evidence>
<sequence length="62" mass="7022">MRVVQEAITLAFKTFIVYRCIQLPTYAKEIPPRLLEGLCSTKDRKNMMVGDLMVPCGGKLFS</sequence>